<gene>
    <name evidence="5" type="ORF">RLT85_02755</name>
</gene>
<dbReference type="GO" id="GO:0008745">
    <property type="term" value="F:N-acetylmuramoyl-L-alanine amidase activity"/>
    <property type="evidence" value="ECO:0007669"/>
    <property type="project" value="UniProtKB-EC"/>
</dbReference>
<evidence type="ECO:0000313" key="5">
    <source>
        <dbReference type="EMBL" id="MDT0293547.1"/>
    </source>
</evidence>
<protein>
    <recommendedName>
        <fullName evidence="2">N-acetylmuramoyl-L-alanine amidase</fullName>
        <ecNumber evidence="2">3.5.1.28</ecNumber>
    </recommendedName>
</protein>
<name>A0ABU2KFQ5_9FLAO</name>
<dbReference type="PANTHER" id="PTHR30404">
    <property type="entry name" value="N-ACETYLMURAMOYL-L-ALANINE AMIDASE"/>
    <property type="match status" value="1"/>
</dbReference>
<comment type="catalytic activity">
    <reaction evidence="1">
        <text>Hydrolyzes the link between N-acetylmuramoyl residues and L-amino acid residues in certain cell-wall glycopeptides.</text>
        <dbReference type="EC" id="3.5.1.28"/>
    </reaction>
</comment>
<comment type="caution">
    <text evidence="5">The sequence shown here is derived from an EMBL/GenBank/DDBJ whole genome shotgun (WGS) entry which is preliminary data.</text>
</comment>
<feature type="domain" description="MurNAc-LAA" evidence="4">
    <location>
        <begin position="107"/>
        <end position="223"/>
    </location>
</feature>
<dbReference type="Pfam" id="PF01520">
    <property type="entry name" value="Amidase_3"/>
    <property type="match status" value="1"/>
</dbReference>
<dbReference type="InterPro" id="IPR050695">
    <property type="entry name" value="N-acetylmuramoyl_amidase_3"/>
</dbReference>
<dbReference type="EMBL" id="JAVRBG010000002">
    <property type="protein sequence ID" value="MDT0293547.1"/>
    <property type="molecule type" value="Genomic_DNA"/>
</dbReference>
<reference evidence="6" key="1">
    <citation type="submission" date="2023-07" db="EMBL/GenBank/DDBJ databases">
        <title>Isolating and identifying novel microbial strains from the Mariana Trench.</title>
        <authorList>
            <person name="Fu H."/>
        </authorList>
    </citation>
    <scope>NUCLEOTIDE SEQUENCE [LARGE SCALE GENOMIC DNA]</scope>
    <source>
        <strain evidence="6">T-y2</strain>
    </source>
</reference>
<keyword evidence="3 5" id="KW-0378">Hydrolase</keyword>
<dbReference type="RefSeq" id="WP_311400523.1">
    <property type="nucleotide sequence ID" value="NZ_JAVRBG010000002.1"/>
</dbReference>
<evidence type="ECO:0000256" key="3">
    <source>
        <dbReference type="ARBA" id="ARBA00022801"/>
    </source>
</evidence>
<evidence type="ECO:0000256" key="1">
    <source>
        <dbReference type="ARBA" id="ARBA00001561"/>
    </source>
</evidence>
<dbReference type="Proteomes" id="UP001182991">
    <property type="component" value="Unassembled WGS sequence"/>
</dbReference>
<dbReference type="InterPro" id="IPR002508">
    <property type="entry name" value="MurNAc-LAA_cat"/>
</dbReference>
<evidence type="ECO:0000313" key="6">
    <source>
        <dbReference type="Proteomes" id="UP001182991"/>
    </source>
</evidence>
<keyword evidence="6" id="KW-1185">Reference proteome</keyword>
<evidence type="ECO:0000259" key="4">
    <source>
        <dbReference type="SMART" id="SM00646"/>
    </source>
</evidence>
<proteinExistence type="predicted"/>
<dbReference type="SUPFAM" id="SSF53187">
    <property type="entry name" value="Zn-dependent exopeptidases"/>
    <property type="match status" value="1"/>
</dbReference>
<organism evidence="5 6">
    <name type="scientific">Mesonia ostreae</name>
    <dbReference type="NCBI Taxonomy" id="861110"/>
    <lineage>
        <taxon>Bacteria</taxon>
        <taxon>Pseudomonadati</taxon>
        <taxon>Bacteroidota</taxon>
        <taxon>Flavobacteriia</taxon>
        <taxon>Flavobacteriales</taxon>
        <taxon>Flavobacteriaceae</taxon>
        <taxon>Mesonia</taxon>
    </lineage>
</organism>
<evidence type="ECO:0000256" key="2">
    <source>
        <dbReference type="ARBA" id="ARBA00011901"/>
    </source>
</evidence>
<dbReference type="Gene3D" id="3.40.630.40">
    <property type="entry name" value="Zn-dependent exopeptidases"/>
    <property type="match status" value="1"/>
</dbReference>
<sequence length="228" mass="26342">MKLFFKHCVVKENNMLRLVALLGFVFWLMPTECFSQKFENKPVVIVIDPGHGGTDSGAVGNNGIQEKNVVLKVAKEIERLNESLFKNRFGIYLTRYTDTLISLGDRTKLARKLKADLFISLHCNHSENPNAKGFEVYVFNRKNKQTKESILLAYELQKGMQLNLGFRTRGVKFADFQVLREASNRYPALLIEMGFLSNRDESLYLNEHENLRKVSRIIYITLTKYLIL</sequence>
<dbReference type="SMART" id="SM00646">
    <property type="entry name" value="Ami_3"/>
    <property type="match status" value="1"/>
</dbReference>
<dbReference type="PANTHER" id="PTHR30404:SF0">
    <property type="entry name" value="N-ACETYLMURAMOYL-L-ALANINE AMIDASE AMIC"/>
    <property type="match status" value="1"/>
</dbReference>
<dbReference type="CDD" id="cd02696">
    <property type="entry name" value="MurNAc-LAA"/>
    <property type="match status" value="1"/>
</dbReference>
<dbReference type="EC" id="3.5.1.28" evidence="2"/>
<accession>A0ABU2KFQ5</accession>